<dbReference type="CDD" id="cd14498">
    <property type="entry name" value="DSP"/>
    <property type="match status" value="1"/>
</dbReference>
<dbReference type="PROSITE" id="PS50088">
    <property type="entry name" value="ANK_REPEAT"/>
    <property type="match status" value="2"/>
</dbReference>
<name>A0A0D3KM66_EMIH1</name>
<dbReference type="eggNOG" id="KOG4177">
    <property type="taxonomic scope" value="Eukaryota"/>
</dbReference>
<dbReference type="PROSITE" id="PS50054">
    <property type="entry name" value="TYR_PHOSPHATASE_DUAL"/>
    <property type="match status" value="1"/>
</dbReference>
<keyword evidence="1" id="KW-0040">ANK repeat</keyword>
<dbReference type="InterPro" id="IPR000340">
    <property type="entry name" value="Dual-sp_phosphatase_cat-dom"/>
</dbReference>
<dbReference type="PANTHER" id="PTHR46377">
    <property type="entry name" value="DUAL SPECIFICITY PROTEIN PHOSPHATASE 19"/>
    <property type="match status" value="1"/>
</dbReference>
<dbReference type="Gene3D" id="1.25.40.20">
    <property type="entry name" value="Ankyrin repeat-containing domain"/>
    <property type="match status" value="2"/>
</dbReference>
<dbReference type="InterPro" id="IPR000387">
    <property type="entry name" value="Tyr_Pase_dom"/>
</dbReference>
<dbReference type="eggNOG" id="KOG1716">
    <property type="taxonomic scope" value="Eukaryota"/>
</dbReference>
<accession>A0A0D3KM66</accession>
<feature type="region of interest" description="Disordered" evidence="2">
    <location>
        <begin position="117"/>
        <end position="137"/>
    </location>
</feature>
<dbReference type="SUPFAM" id="SSF48403">
    <property type="entry name" value="Ankyrin repeat"/>
    <property type="match status" value="1"/>
</dbReference>
<reference evidence="5" key="2">
    <citation type="submission" date="2024-10" db="UniProtKB">
        <authorList>
            <consortium name="EnsemblProtists"/>
        </authorList>
    </citation>
    <scope>IDENTIFICATION</scope>
</reference>
<feature type="domain" description="Tyrosine-protein phosphatase" evidence="3">
    <location>
        <begin position="189"/>
        <end position="329"/>
    </location>
</feature>
<dbReference type="PaxDb" id="2903-EOD36851"/>
<evidence type="ECO:0000313" key="5">
    <source>
        <dbReference type="EnsemblProtists" id="EOD36851"/>
    </source>
</evidence>
<dbReference type="Proteomes" id="UP000013827">
    <property type="component" value="Unassembled WGS sequence"/>
</dbReference>
<evidence type="ECO:0000259" key="3">
    <source>
        <dbReference type="PROSITE" id="PS50054"/>
    </source>
</evidence>
<keyword evidence="6" id="KW-1185">Reference proteome</keyword>
<feature type="compositionally biased region" description="Basic and acidic residues" evidence="2">
    <location>
        <begin position="127"/>
        <end position="137"/>
    </location>
</feature>
<reference evidence="6" key="1">
    <citation type="journal article" date="2013" name="Nature">
        <title>Pan genome of the phytoplankton Emiliania underpins its global distribution.</title>
        <authorList>
            <person name="Read B.A."/>
            <person name="Kegel J."/>
            <person name="Klute M.J."/>
            <person name="Kuo A."/>
            <person name="Lefebvre S.C."/>
            <person name="Maumus F."/>
            <person name="Mayer C."/>
            <person name="Miller J."/>
            <person name="Monier A."/>
            <person name="Salamov A."/>
            <person name="Young J."/>
            <person name="Aguilar M."/>
            <person name="Claverie J.M."/>
            <person name="Frickenhaus S."/>
            <person name="Gonzalez K."/>
            <person name="Herman E.K."/>
            <person name="Lin Y.C."/>
            <person name="Napier J."/>
            <person name="Ogata H."/>
            <person name="Sarno A.F."/>
            <person name="Shmutz J."/>
            <person name="Schroeder D."/>
            <person name="de Vargas C."/>
            <person name="Verret F."/>
            <person name="von Dassow P."/>
            <person name="Valentin K."/>
            <person name="Van de Peer Y."/>
            <person name="Wheeler G."/>
            <person name="Dacks J.B."/>
            <person name="Delwiche C.F."/>
            <person name="Dyhrman S.T."/>
            <person name="Glockner G."/>
            <person name="John U."/>
            <person name="Richards T."/>
            <person name="Worden A.Z."/>
            <person name="Zhang X."/>
            <person name="Grigoriev I.V."/>
            <person name="Allen A.E."/>
            <person name="Bidle K."/>
            <person name="Borodovsky M."/>
            <person name="Bowler C."/>
            <person name="Brownlee C."/>
            <person name="Cock J.M."/>
            <person name="Elias M."/>
            <person name="Gladyshev V.N."/>
            <person name="Groth M."/>
            <person name="Guda C."/>
            <person name="Hadaegh A."/>
            <person name="Iglesias-Rodriguez M.D."/>
            <person name="Jenkins J."/>
            <person name="Jones B.M."/>
            <person name="Lawson T."/>
            <person name="Leese F."/>
            <person name="Lindquist E."/>
            <person name="Lobanov A."/>
            <person name="Lomsadze A."/>
            <person name="Malik S.B."/>
            <person name="Marsh M.E."/>
            <person name="Mackinder L."/>
            <person name="Mock T."/>
            <person name="Mueller-Roeber B."/>
            <person name="Pagarete A."/>
            <person name="Parker M."/>
            <person name="Probert I."/>
            <person name="Quesneville H."/>
            <person name="Raines C."/>
            <person name="Rensing S.A."/>
            <person name="Riano-Pachon D.M."/>
            <person name="Richier S."/>
            <person name="Rokitta S."/>
            <person name="Shiraiwa Y."/>
            <person name="Soanes D.M."/>
            <person name="van der Giezen M."/>
            <person name="Wahlund T.M."/>
            <person name="Williams B."/>
            <person name="Wilson W."/>
            <person name="Wolfe G."/>
            <person name="Wurch L.L."/>
        </authorList>
    </citation>
    <scope>NUCLEOTIDE SEQUENCE</scope>
</reference>
<dbReference type="PROSITE" id="PS50297">
    <property type="entry name" value="ANK_REP_REGION"/>
    <property type="match status" value="2"/>
</dbReference>
<dbReference type="Pfam" id="PF12796">
    <property type="entry name" value="Ank_2"/>
    <property type="match status" value="1"/>
</dbReference>
<feature type="repeat" description="ANK" evidence="1">
    <location>
        <begin position="88"/>
        <end position="120"/>
    </location>
</feature>
<dbReference type="InterPro" id="IPR036770">
    <property type="entry name" value="Ankyrin_rpt-contain_sf"/>
</dbReference>
<dbReference type="GO" id="GO:0008579">
    <property type="term" value="F:JUN kinase phosphatase activity"/>
    <property type="evidence" value="ECO:0007669"/>
    <property type="project" value="TreeGrafter"/>
</dbReference>
<dbReference type="RefSeq" id="XP_005789280.1">
    <property type="nucleotide sequence ID" value="XM_005789223.1"/>
</dbReference>
<dbReference type="Gene3D" id="3.90.190.10">
    <property type="entry name" value="Protein tyrosine phosphatase superfamily"/>
    <property type="match status" value="1"/>
</dbReference>
<feature type="domain" description="Tyrosine specific protein phosphatases" evidence="4">
    <location>
        <begin position="254"/>
        <end position="308"/>
    </location>
</feature>
<dbReference type="PROSITE" id="PS50056">
    <property type="entry name" value="TYR_PHOSPHATASE_2"/>
    <property type="match status" value="1"/>
</dbReference>
<feature type="repeat" description="ANK" evidence="1">
    <location>
        <begin position="55"/>
        <end position="87"/>
    </location>
</feature>
<dbReference type="GO" id="GO:0005737">
    <property type="term" value="C:cytoplasm"/>
    <property type="evidence" value="ECO:0007669"/>
    <property type="project" value="TreeGrafter"/>
</dbReference>
<dbReference type="InterPro" id="IPR002110">
    <property type="entry name" value="Ankyrin_rpt"/>
</dbReference>
<dbReference type="PANTHER" id="PTHR46377:SF5">
    <property type="entry name" value="DUAL SPECIFICITY PHOSPHATASE"/>
    <property type="match status" value="1"/>
</dbReference>
<dbReference type="EnsemblProtists" id="EOD36851">
    <property type="protein sequence ID" value="EOD36851"/>
    <property type="gene ID" value="EMIHUDRAFT_433718"/>
</dbReference>
<dbReference type="InterPro" id="IPR029021">
    <property type="entry name" value="Prot-tyrosine_phosphatase-like"/>
</dbReference>
<proteinExistence type="predicted"/>
<organism evidence="5 6">
    <name type="scientific">Emiliania huxleyi (strain CCMP1516)</name>
    <dbReference type="NCBI Taxonomy" id="280463"/>
    <lineage>
        <taxon>Eukaryota</taxon>
        <taxon>Haptista</taxon>
        <taxon>Haptophyta</taxon>
        <taxon>Prymnesiophyceae</taxon>
        <taxon>Isochrysidales</taxon>
        <taxon>Noelaerhabdaceae</taxon>
        <taxon>Emiliania</taxon>
    </lineage>
</organism>
<evidence type="ECO:0000256" key="1">
    <source>
        <dbReference type="PROSITE-ProRule" id="PRU00023"/>
    </source>
</evidence>
<dbReference type="SMART" id="SM00248">
    <property type="entry name" value="ANK"/>
    <property type="match status" value="2"/>
</dbReference>
<dbReference type="SUPFAM" id="SSF52799">
    <property type="entry name" value="(Phosphotyrosine protein) phosphatases II"/>
    <property type="match status" value="1"/>
</dbReference>
<dbReference type="SMART" id="SM00195">
    <property type="entry name" value="DSPc"/>
    <property type="match status" value="1"/>
</dbReference>
<dbReference type="Pfam" id="PF00782">
    <property type="entry name" value="DSPc"/>
    <property type="match status" value="1"/>
</dbReference>
<dbReference type="STRING" id="2903.R1FMM0"/>
<sequence>MPMPPDERLAFARRSWGLRAAELLQDAVSAGDGGQATLSALLDWLSGDVDARDHDGSTALHAAAEGGNLAAAALLLDRRASPGAATRVGETPLHFAAREGQPEVCRLLLDAGARADAPTRAGTTPVDEARRGGRAAHEEVRRLLDPEGLLRGEGPQGSANADAPGGGVAGERRVVVHCDDLSSLRERSGIDHIAEHVHLANYFASKSRPKVAAAGITHILVAAQELPQSLAADERLSYLSLRLADSPSAKLPLEAALAFIDAARDAGGRVLCHCAAGGSRSAAVVLSWLMREQRLAYDEALSRVREVRFVEPNLGFEQQLRAWEQQLARERLPAAAQAWAEQATAALRGAAAACAAAPVQSEAAAKAVLGEVWRAWEASCGGEVDGRAASEDGRGGAATRRVLLRPRAAAGCCRARALKGQWRVRVAGVASGRRRRPALHVARQLRCDTAAVVPARGAARNWVDRVRRPGLPRGAHALVRLAVDGVRWRAGGSAASGIVCGVRTKTAGGCVYIIKGSAPRRCTAATARVRCVGLSLATHTHAVPADMSMWGPERERFGALESLLLGLGQFVRWSV</sequence>
<evidence type="ECO:0000256" key="2">
    <source>
        <dbReference type="SAM" id="MobiDB-lite"/>
    </source>
</evidence>
<dbReference type="AlphaFoldDB" id="A0A0D3KM66"/>
<evidence type="ECO:0000259" key="4">
    <source>
        <dbReference type="PROSITE" id="PS50056"/>
    </source>
</evidence>
<evidence type="ECO:0000313" key="6">
    <source>
        <dbReference type="Proteomes" id="UP000013827"/>
    </source>
</evidence>
<dbReference type="HOGENOM" id="CLU_474456_0_0_1"/>
<dbReference type="InterPro" id="IPR020422">
    <property type="entry name" value="TYR_PHOSPHATASE_DUAL_dom"/>
</dbReference>
<protein>
    <submittedName>
        <fullName evidence="5">Uncharacterized protein</fullName>
    </submittedName>
</protein>
<dbReference type="GeneID" id="17282121"/>
<dbReference type="KEGG" id="ehx:EMIHUDRAFT_433718"/>